<name>A0A917V623_9ACTN</name>
<dbReference type="InterPro" id="IPR049244">
    <property type="entry name" value="DUF6879"/>
</dbReference>
<protein>
    <recommendedName>
        <fullName evidence="1">DUF6879 domain-containing protein</fullName>
    </recommendedName>
</protein>
<keyword evidence="3" id="KW-1185">Reference proteome</keyword>
<evidence type="ECO:0000313" key="3">
    <source>
        <dbReference type="Proteomes" id="UP000637788"/>
    </source>
</evidence>
<dbReference type="Pfam" id="PF21806">
    <property type="entry name" value="DUF6879"/>
    <property type="match status" value="1"/>
</dbReference>
<comment type="caution">
    <text evidence="2">The sequence shown here is derived from an EMBL/GenBank/DDBJ whole genome shotgun (WGS) entry which is preliminary data.</text>
</comment>
<evidence type="ECO:0000259" key="1">
    <source>
        <dbReference type="Pfam" id="PF21806"/>
    </source>
</evidence>
<reference evidence="2" key="2">
    <citation type="submission" date="2020-09" db="EMBL/GenBank/DDBJ databases">
        <authorList>
            <person name="Sun Q."/>
            <person name="Ohkuma M."/>
        </authorList>
    </citation>
    <scope>NUCLEOTIDE SEQUENCE</scope>
    <source>
        <strain evidence="2">JCM 3035</strain>
    </source>
</reference>
<evidence type="ECO:0000313" key="2">
    <source>
        <dbReference type="EMBL" id="GGK44820.1"/>
    </source>
</evidence>
<organism evidence="2 3">
    <name type="scientific">Streptomyces flaveus</name>
    <dbReference type="NCBI Taxonomy" id="66370"/>
    <lineage>
        <taxon>Bacteria</taxon>
        <taxon>Bacillati</taxon>
        <taxon>Actinomycetota</taxon>
        <taxon>Actinomycetes</taxon>
        <taxon>Kitasatosporales</taxon>
        <taxon>Streptomycetaceae</taxon>
        <taxon>Streptomyces</taxon>
        <taxon>Streptomyces aurantiacus group</taxon>
    </lineage>
</organism>
<accession>A0A917V623</accession>
<reference evidence="2" key="1">
    <citation type="journal article" date="2014" name="Int. J. Syst. Evol. Microbiol.">
        <title>Complete genome sequence of Corynebacterium casei LMG S-19264T (=DSM 44701T), isolated from a smear-ripened cheese.</title>
        <authorList>
            <consortium name="US DOE Joint Genome Institute (JGI-PGF)"/>
            <person name="Walter F."/>
            <person name="Albersmeier A."/>
            <person name="Kalinowski J."/>
            <person name="Ruckert C."/>
        </authorList>
    </citation>
    <scope>NUCLEOTIDE SEQUENCE</scope>
    <source>
        <strain evidence="2">JCM 3035</strain>
    </source>
</reference>
<gene>
    <name evidence="2" type="ORF">GCM10010094_00640</name>
</gene>
<dbReference type="AlphaFoldDB" id="A0A917V623"/>
<feature type="domain" description="DUF6879" evidence="1">
    <location>
        <begin position="8"/>
        <end position="50"/>
    </location>
</feature>
<sequence length="57" mass="6492">MRALIAQLRHFDDNDNLLTIELITEPAQVVRYSTVHDAAMHHAVPYQQFAAQMVTAE</sequence>
<dbReference type="Proteomes" id="UP000637788">
    <property type="component" value="Unassembled WGS sequence"/>
</dbReference>
<proteinExistence type="predicted"/>
<dbReference type="EMBL" id="BMPQ01000001">
    <property type="protein sequence ID" value="GGK44820.1"/>
    <property type="molecule type" value="Genomic_DNA"/>
</dbReference>